<reference evidence="1 2" key="1">
    <citation type="submission" date="2017-06" db="EMBL/GenBank/DDBJ databases">
        <title>Azoarcus.</title>
        <authorList>
            <person name="Woo J.-H."/>
            <person name="Kim H.-S."/>
        </authorList>
    </citation>
    <scope>NUCLEOTIDE SEQUENCE [LARGE SCALE GENOMIC DNA]</scope>
    <source>
        <strain evidence="1 2">TSPY31</strain>
    </source>
</reference>
<protein>
    <recommendedName>
        <fullName evidence="3">Nitrous oxide reductase accessory protein NosL</fullName>
    </recommendedName>
</protein>
<dbReference type="PANTHER" id="PTHR41247:SF1">
    <property type="entry name" value="HTH-TYPE TRANSCRIPTIONAL REPRESSOR YCNK"/>
    <property type="match status" value="1"/>
</dbReference>
<evidence type="ECO:0000313" key="2">
    <source>
        <dbReference type="Proteomes" id="UP000244930"/>
    </source>
</evidence>
<dbReference type="SUPFAM" id="SSF160387">
    <property type="entry name" value="NosL/MerB-like"/>
    <property type="match status" value="1"/>
</dbReference>
<name>A0A2U8GQJ2_9RHOO</name>
<proteinExistence type="predicted"/>
<organism evidence="1 2">
    <name type="scientific">Parazoarcus communis</name>
    <dbReference type="NCBI Taxonomy" id="41977"/>
    <lineage>
        <taxon>Bacteria</taxon>
        <taxon>Pseudomonadati</taxon>
        <taxon>Pseudomonadota</taxon>
        <taxon>Betaproteobacteria</taxon>
        <taxon>Rhodocyclales</taxon>
        <taxon>Zoogloeaceae</taxon>
        <taxon>Parazoarcus</taxon>
    </lineage>
</organism>
<sequence length="210" mass="22154">MNSGGALRGVLLGSAALCVATAAALSWQYAARPSVEFSPSPEDICIVPPSRASTAHPWNPASGLGKHDARPAPADARCPVCGMYPARFPTWVAQIIFEDGSAHFFDSPVDLLIFLQDPGRFDAEHSASDIAKRYVVDHRSGDWLDAGKASFVLGSTARGPMRGPDLPAFASTAEATAFVAQRGGRIVTLKDIDADTLARLRDASHTAHSG</sequence>
<dbReference type="RefSeq" id="WP_108949433.1">
    <property type="nucleotide sequence ID" value="NZ_CP022187.1"/>
</dbReference>
<dbReference type="Pfam" id="PF05573">
    <property type="entry name" value="NosL"/>
    <property type="match status" value="1"/>
</dbReference>
<dbReference type="Gene3D" id="3.30.70.2050">
    <property type="match status" value="1"/>
</dbReference>
<dbReference type="EMBL" id="CP022187">
    <property type="protein sequence ID" value="AWI75728.1"/>
    <property type="molecule type" value="Genomic_DNA"/>
</dbReference>
<dbReference type="InterPro" id="IPR008719">
    <property type="entry name" value="N2O_reductase_NosL"/>
</dbReference>
<gene>
    <name evidence="1" type="ORF">CEW83_11300</name>
</gene>
<keyword evidence="2" id="KW-1185">Reference proteome</keyword>
<dbReference type="Proteomes" id="UP000244930">
    <property type="component" value="Chromosome"/>
</dbReference>
<dbReference type="KEGG" id="acom:CEW83_11300"/>
<accession>A0A2U8GQJ2</accession>
<evidence type="ECO:0008006" key="3">
    <source>
        <dbReference type="Google" id="ProtNLM"/>
    </source>
</evidence>
<dbReference type="PANTHER" id="PTHR41247">
    <property type="entry name" value="HTH-TYPE TRANSCRIPTIONAL REPRESSOR YCNK"/>
    <property type="match status" value="1"/>
</dbReference>
<evidence type="ECO:0000313" key="1">
    <source>
        <dbReference type="EMBL" id="AWI75728.1"/>
    </source>
</evidence>
<dbReference type="AlphaFoldDB" id="A0A2U8GQJ2"/>